<feature type="transmembrane region" description="Helical" evidence="19">
    <location>
        <begin position="50"/>
        <end position="67"/>
    </location>
</feature>
<evidence type="ECO:0000256" key="9">
    <source>
        <dbReference type="ARBA" id="ARBA00022840"/>
    </source>
</evidence>
<keyword evidence="9 17" id="KW-0067">ATP-binding</keyword>
<evidence type="ECO:0000256" key="7">
    <source>
        <dbReference type="ARBA" id="ARBA00022741"/>
    </source>
</evidence>
<gene>
    <name evidence="20" type="ordered locus">Plim_2911</name>
</gene>
<comment type="similarity">
    <text evidence="2">Belongs to the bacterial diacylglycerol kinase family.</text>
</comment>
<keyword evidence="11" id="KW-0443">Lipid metabolism</keyword>
<evidence type="ECO:0000256" key="3">
    <source>
        <dbReference type="ARBA" id="ARBA00022475"/>
    </source>
</evidence>
<feature type="active site" description="Proton acceptor" evidence="15">
    <location>
        <position position="88"/>
    </location>
</feature>
<keyword evidence="13" id="KW-0594">Phospholipid biosynthesis</keyword>
<evidence type="ECO:0000313" key="21">
    <source>
        <dbReference type="Proteomes" id="UP000002220"/>
    </source>
</evidence>
<keyword evidence="3" id="KW-1003">Cell membrane</keyword>
<keyword evidence="18" id="KW-0460">Magnesium</keyword>
<keyword evidence="6 19" id="KW-0812">Transmembrane</keyword>
<dbReference type="PROSITE" id="PS01069">
    <property type="entry name" value="DAGK_PROKAR"/>
    <property type="match status" value="1"/>
</dbReference>
<evidence type="ECO:0000256" key="5">
    <source>
        <dbReference type="ARBA" id="ARBA00022679"/>
    </source>
</evidence>
<accession>D5SS09</accession>
<evidence type="ECO:0000256" key="4">
    <source>
        <dbReference type="ARBA" id="ARBA00022516"/>
    </source>
</evidence>
<evidence type="ECO:0000256" key="10">
    <source>
        <dbReference type="ARBA" id="ARBA00022989"/>
    </source>
</evidence>
<evidence type="ECO:0000256" key="14">
    <source>
        <dbReference type="ARBA" id="ARBA00023264"/>
    </source>
</evidence>
<evidence type="ECO:0000256" key="1">
    <source>
        <dbReference type="ARBA" id="ARBA00004651"/>
    </source>
</evidence>
<evidence type="ECO:0000313" key="20">
    <source>
        <dbReference type="EMBL" id="ADG68733.1"/>
    </source>
</evidence>
<evidence type="ECO:0000256" key="11">
    <source>
        <dbReference type="ARBA" id="ARBA00023098"/>
    </source>
</evidence>
<feature type="binding site" evidence="17">
    <location>
        <position position="95"/>
    </location>
    <ligand>
        <name>ATP</name>
        <dbReference type="ChEBI" id="CHEBI:30616"/>
    </ligand>
</feature>
<keyword evidence="12 19" id="KW-0472">Membrane</keyword>
<dbReference type="InterPro" id="IPR033717">
    <property type="entry name" value="UDPK"/>
</dbReference>
<dbReference type="OrthoDB" id="9789934at2"/>
<dbReference type="CDD" id="cd14265">
    <property type="entry name" value="UDPK_IM_like"/>
    <property type="match status" value="1"/>
</dbReference>
<dbReference type="GO" id="GO:0046872">
    <property type="term" value="F:metal ion binding"/>
    <property type="evidence" value="ECO:0007669"/>
    <property type="project" value="UniProtKB-KW"/>
</dbReference>
<sequence>MVRNLAGPCLTSNRQASSSKGILLRQPAFLQALGHAWRGLVDVTTTQKNMQRHLAITSVPLLLGLWLSCSLTEWCLLLLTIGLVLCCEVINTAIECTVDLASPEIHPLAGRSKDLAAGAVLLASMIAVLIGALIFAPKLLTFIKSP</sequence>
<keyword evidence="5" id="KW-0808">Transferase</keyword>
<dbReference type="HOGENOM" id="CLU_112343_2_2_0"/>
<evidence type="ECO:0000256" key="18">
    <source>
        <dbReference type="PIRSR" id="PIRSR600829-4"/>
    </source>
</evidence>
<evidence type="ECO:0000256" key="17">
    <source>
        <dbReference type="PIRSR" id="PIRSR600829-3"/>
    </source>
</evidence>
<keyword evidence="8 20" id="KW-0418">Kinase</keyword>
<evidence type="ECO:0000256" key="6">
    <source>
        <dbReference type="ARBA" id="ARBA00022692"/>
    </source>
</evidence>
<comment type="cofactor">
    <cofactor evidence="18">
        <name>Mg(2+)</name>
        <dbReference type="ChEBI" id="CHEBI:18420"/>
    </cofactor>
    <text evidence="18">Mn(2+), Zn(2+), Cd(2+) and Co(2+) support activity to lesser extents.</text>
</comment>
<dbReference type="EMBL" id="CP001744">
    <property type="protein sequence ID" value="ADG68733.1"/>
    <property type="molecule type" value="Genomic_DNA"/>
</dbReference>
<dbReference type="GO" id="GO:0005524">
    <property type="term" value="F:ATP binding"/>
    <property type="evidence" value="ECO:0007669"/>
    <property type="project" value="UniProtKB-KW"/>
</dbReference>
<name>D5SS09_PLAL2</name>
<evidence type="ECO:0000256" key="16">
    <source>
        <dbReference type="PIRSR" id="PIRSR600829-2"/>
    </source>
</evidence>
<dbReference type="GO" id="GO:0005886">
    <property type="term" value="C:plasma membrane"/>
    <property type="evidence" value="ECO:0007669"/>
    <property type="project" value="UniProtKB-SubCell"/>
</dbReference>
<reference evidence="20 21" key="1">
    <citation type="journal article" date="2010" name="Stand. Genomic Sci.">
        <title>Complete genome sequence of Planctomyces limnophilus type strain (Mu 290).</title>
        <authorList>
            <person name="Labutti K."/>
            <person name="Sikorski J."/>
            <person name="Schneider S."/>
            <person name="Nolan M."/>
            <person name="Lucas S."/>
            <person name="Glavina Del Rio T."/>
            <person name="Tice H."/>
            <person name="Cheng J.F."/>
            <person name="Goodwin L."/>
            <person name="Pitluck S."/>
            <person name="Liolios K."/>
            <person name="Ivanova N."/>
            <person name="Mavromatis K."/>
            <person name="Mikhailova N."/>
            <person name="Pati A."/>
            <person name="Chen A."/>
            <person name="Palaniappan K."/>
            <person name="Land M."/>
            <person name="Hauser L."/>
            <person name="Chang Y.J."/>
            <person name="Jeffries C.D."/>
            <person name="Tindall B.J."/>
            <person name="Rohde M."/>
            <person name="Goker M."/>
            <person name="Woyke T."/>
            <person name="Bristow J."/>
            <person name="Eisen J.A."/>
            <person name="Markowitz V."/>
            <person name="Hugenholtz P."/>
            <person name="Kyrpides N.C."/>
            <person name="Klenk H.P."/>
            <person name="Lapidus A."/>
        </authorList>
    </citation>
    <scope>NUCLEOTIDE SEQUENCE [LARGE SCALE GENOMIC DNA]</scope>
    <source>
        <strain evidence="21">ATCC 43296 / DSM 3776 / IFAM 1008 / 290</strain>
    </source>
</reference>
<feature type="transmembrane region" description="Helical" evidence="19">
    <location>
        <begin position="114"/>
        <end position="136"/>
    </location>
</feature>
<dbReference type="Pfam" id="PF01219">
    <property type="entry name" value="DAGK_prokar"/>
    <property type="match status" value="1"/>
</dbReference>
<dbReference type="Gene3D" id="1.10.287.3610">
    <property type="match status" value="1"/>
</dbReference>
<evidence type="ECO:0000256" key="15">
    <source>
        <dbReference type="PIRSR" id="PIRSR600829-1"/>
    </source>
</evidence>
<evidence type="ECO:0000256" key="8">
    <source>
        <dbReference type="ARBA" id="ARBA00022777"/>
    </source>
</evidence>
<dbReference type="AlphaFoldDB" id="D5SS09"/>
<dbReference type="GO" id="GO:0016301">
    <property type="term" value="F:kinase activity"/>
    <property type="evidence" value="ECO:0007669"/>
    <property type="project" value="UniProtKB-KW"/>
</dbReference>
<keyword evidence="7 17" id="KW-0547">Nucleotide-binding</keyword>
<keyword evidence="18" id="KW-0479">Metal-binding</keyword>
<keyword evidence="14" id="KW-1208">Phospholipid metabolism</keyword>
<keyword evidence="21" id="KW-1185">Reference proteome</keyword>
<evidence type="ECO:0000256" key="19">
    <source>
        <dbReference type="SAM" id="Phobius"/>
    </source>
</evidence>
<feature type="binding site" evidence="18">
    <location>
        <position position="95"/>
    </location>
    <ligand>
        <name>a divalent metal cation</name>
        <dbReference type="ChEBI" id="CHEBI:60240"/>
    </ligand>
</feature>
<dbReference type="STRING" id="521674.Plim_2911"/>
<evidence type="ECO:0000256" key="2">
    <source>
        <dbReference type="ARBA" id="ARBA00005967"/>
    </source>
</evidence>
<evidence type="ECO:0000256" key="13">
    <source>
        <dbReference type="ARBA" id="ARBA00023209"/>
    </source>
</evidence>
<proteinExistence type="inferred from homology"/>
<dbReference type="Proteomes" id="UP000002220">
    <property type="component" value="Chromosome"/>
</dbReference>
<comment type="subcellular location">
    <subcellularLocation>
        <location evidence="1">Cell membrane</location>
        <topology evidence="1">Multi-pass membrane protein</topology>
    </subcellularLocation>
</comment>
<dbReference type="KEGG" id="plm:Plim_2911"/>
<dbReference type="eggNOG" id="COG0818">
    <property type="taxonomic scope" value="Bacteria"/>
</dbReference>
<dbReference type="PANTHER" id="PTHR34299">
    <property type="entry name" value="DIACYLGLYCEROL KINASE"/>
    <property type="match status" value="1"/>
</dbReference>
<organism evidence="20 21">
    <name type="scientific">Planctopirus limnophila (strain ATCC 43296 / DSM 3776 / IFAM 1008 / Mu 290)</name>
    <name type="common">Planctomyces limnophilus</name>
    <dbReference type="NCBI Taxonomy" id="521674"/>
    <lineage>
        <taxon>Bacteria</taxon>
        <taxon>Pseudomonadati</taxon>
        <taxon>Planctomycetota</taxon>
        <taxon>Planctomycetia</taxon>
        <taxon>Planctomycetales</taxon>
        <taxon>Planctomycetaceae</taxon>
        <taxon>Planctopirus</taxon>
    </lineage>
</organism>
<keyword evidence="4" id="KW-0444">Lipid biosynthesis</keyword>
<protein>
    <submittedName>
        <fullName evidence="20">Diacylglycerol kinase</fullName>
    </submittedName>
</protein>
<dbReference type="InterPro" id="IPR000829">
    <property type="entry name" value="DAGK"/>
</dbReference>
<feature type="binding site" evidence="16">
    <location>
        <position position="88"/>
    </location>
    <ligand>
        <name>substrate</name>
    </ligand>
</feature>
<evidence type="ECO:0000256" key="12">
    <source>
        <dbReference type="ARBA" id="ARBA00023136"/>
    </source>
</evidence>
<dbReference type="GO" id="GO:0008654">
    <property type="term" value="P:phospholipid biosynthetic process"/>
    <property type="evidence" value="ECO:0007669"/>
    <property type="project" value="UniProtKB-KW"/>
</dbReference>
<feature type="binding site" evidence="17">
    <location>
        <begin position="113"/>
        <end position="114"/>
    </location>
    <ligand>
        <name>ATP</name>
        <dbReference type="ChEBI" id="CHEBI:30616"/>
    </ligand>
</feature>
<feature type="binding site" evidence="17">
    <location>
        <begin position="104"/>
        <end position="106"/>
    </location>
    <ligand>
        <name>ATP</name>
        <dbReference type="ChEBI" id="CHEBI:30616"/>
    </ligand>
</feature>
<dbReference type="PANTHER" id="PTHR34299:SF1">
    <property type="entry name" value="DIACYLGLYCEROL KINASE"/>
    <property type="match status" value="1"/>
</dbReference>
<feature type="binding site" evidence="16">
    <location>
        <begin position="32"/>
        <end position="37"/>
    </location>
    <ligand>
        <name>substrate</name>
    </ligand>
</feature>
<keyword evidence="10 19" id="KW-1133">Transmembrane helix</keyword>
<dbReference type="InterPro" id="IPR036945">
    <property type="entry name" value="DAGK_sf"/>
</dbReference>